<feature type="non-terminal residue" evidence="3">
    <location>
        <position position="1"/>
    </location>
</feature>
<reference evidence="3" key="1">
    <citation type="journal article" date="2016" name="Gigascience">
        <title>De novo construction of an expanded transcriptome assembly for the western tarnished plant bug, Lygus hesperus.</title>
        <authorList>
            <person name="Tassone E.E."/>
            <person name="Geib S.M."/>
            <person name="Hall B."/>
            <person name="Fabrick J.A."/>
            <person name="Brent C.S."/>
            <person name="Hull J.J."/>
        </authorList>
    </citation>
    <scope>NUCLEOTIDE SEQUENCE</scope>
</reference>
<organism evidence="3">
    <name type="scientific">Lygus hesperus</name>
    <name type="common">Western plant bug</name>
    <dbReference type="NCBI Taxonomy" id="30085"/>
    <lineage>
        <taxon>Eukaryota</taxon>
        <taxon>Metazoa</taxon>
        <taxon>Ecdysozoa</taxon>
        <taxon>Arthropoda</taxon>
        <taxon>Hexapoda</taxon>
        <taxon>Insecta</taxon>
        <taxon>Pterygota</taxon>
        <taxon>Neoptera</taxon>
        <taxon>Paraneoptera</taxon>
        <taxon>Hemiptera</taxon>
        <taxon>Heteroptera</taxon>
        <taxon>Panheteroptera</taxon>
        <taxon>Cimicomorpha</taxon>
        <taxon>Miridae</taxon>
        <taxon>Mirini</taxon>
        <taxon>Lygus</taxon>
    </lineage>
</organism>
<name>A0A146M4Z4_LYGHE</name>
<evidence type="ECO:0000256" key="1">
    <source>
        <dbReference type="SAM" id="Phobius"/>
    </source>
</evidence>
<proteinExistence type="predicted"/>
<keyword evidence="1" id="KW-1133">Transmembrane helix</keyword>
<gene>
    <name evidence="3" type="ORF">g.15574</name>
    <name evidence="2" type="ORF">g.15575</name>
</gene>
<keyword evidence="1" id="KW-0472">Membrane</keyword>
<feature type="transmembrane region" description="Helical" evidence="1">
    <location>
        <begin position="92"/>
        <end position="111"/>
    </location>
</feature>
<dbReference type="EMBL" id="GDHC01020802">
    <property type="protein sequence ID" value="JAP97826.1"/>
    <property type="molecule type" value="Transcribed_RNA"/>
</dbReference>
<dbReference type="EMBL" id="GDHC01004130">
    <property type="protein sequence ID" value="JAQ14499.1"/>
    <property type="molecule type" value="Transcribed_RNA"/>
</dbReference>
<keyword evidence="1" id="KW-0812">Transmembrane</keyword>
<evidence type="ECO:0000313" key="3">
    <source>
        <dbReference type="EMBL" id="JAQ14499.1"/>
    </source>
</evidence>
<sequence>DTKNKSYMQVFLVPSTRYNRFTTHHIIFPARNVDWLEKLCISVFGIIYHFDEWSERHEEGLLRFFSDVLLGNNRQRFATLSDDVRVFNKCVLMHKFMIIGYPSSIVLIWYFI</sequence>
<evidence type="ECO:0000313" key="2">
    <source>
        <dbReference type="EMBL" id="JAP97826.1"/>
    </source>
</evidence>
<dbReference type="AlphaFoldDB" id="A0A146M4Z4"/>
<accession>A0A146M4Z4</accession>
<protein>
    <submittedName>
        <fullName evidence="3">Uncharacterized protein</fullName>
    </submittedName>
</protein>